<evidence type="ECO:0000256" key="2">
    <source>
        <dbReference type="SAM" id="MobiDB-lite"/>
    </source>
</evidence>
<dbReference type="AlphaFoldDB" id="A0A0P7UIU6"/>
<reference evidence="3 4" key="1">
    <citation type="submission" date="2015-08" db="EMBL/GenBank/DDBJ databases">
        <title>The genome of the Asian arowana (Scleropages formosus).</title>
        <authorList>
            <person name="Tan M.H."/>
            <person name="Gan H.M."/>
            <person name="Croft L.J."/>
            <person name="Austin C.M."/>
        </authorList>
    </citation>
    <scope>NUCLEOTIDE SEQUENCE [LARGE SCALE GENOMIC DNA]</scope>
    <source>
        <strain evidence="3">Aro1</strain>
    </source>
</reference>
<evidence type="ECO:0000313" key="3">
    <source>
        <dbReference type="EMBL" id="KPP59083.1"/>
    </source>
</evidence>
<comment type="caution">
    <text evidence="3">The sequence shown here is derived from an EMBL/GenBank/DDBJ whole genome shotgun (WGS) entry which is preliminary data.</text>
</comment>
<accession>A0A0P7UIU6</accession>
<name>A0A0P7UIU6_SCLFO</name>
<organism evidence="3 4">
    <name type="scientific">Scleropages formosus</name>
    <name type="common">Asian bonytongue</name>
    <name type="synonym">Osteoglossum formosum</name>
    <dbReference type="NCBI Taxonomy" id="113540"/>
    <lineage>
        <taxon>Eukaryota</taxon>
        <taxon>Metazoa</taxon>
        <taxon>Chordata</taxon>
        <taxon>Craniata</taxon>
        <taxon>Vertebrata</taxon>
        <taxon>Euteleostomi</taxon>
        <taxon>Actinopterygii</taxon>
        <taxon>Neopterygii</taxon>
        <taxon>Teleostei</taxon>
        <taxon>Osteoglossocephala</taxon>
        <taxon>Osteoglossomorpha</taxon>
        <taxon>Osteoglossiformes</taxon>
        <taxon>Osteoglossidae</taxon>
        <taxon>Scleropages</taxon>
    </lineage>
</organism>
<feature type="non-terminal residue" evidence="3">
    <location>
        <position position="378"/>
    </location>
</feature>
<proteinExistence type="predicted"/>
<feature type="region of interest" description="Disordered" evidence="2">
    <location>
        <begin position="318"/>
        <end position="338"/>
    </location>
</feature>
<evidence type="ECO:0000256" key="1">
    <source>
        <dbReference type="ARBA" id="ARBA00022999"/>
    </source>
</evidence>
<dbReference type="EMBL" id="JARO02012722">
    <property type="protein sequence ID" value="KPP59083.1"/>
    <property type="molecule type" value="Genomic_DNA"/>
</dbReference>
<protein>
    <recommendedName>
        <fullName evidence="5">SH2 domain-containing protein 4A-like</fullName>
    </recommendedName>
</protein>
<gene>
    <name evidence="3" type="ORF">Z043_123033</name>
</gene>
<evidence type="ECO:0000313" key="4">
    <source>
        <dbReference type="Proteomes" id="UP000034805"/>
    </source>
</evidence>
<feature type="region of interest" description="Disordered" evidence="2">
    <location>
        <begin position="172"/>
        <end position="195"/>
    </location>
</feature>
<dbReference type="PANTHER" id="PTHR14388">
    <property type="entry name" value="T CELL-SPECIFIC ADAPTER PROTEIN TSAD"/>
    <property type="match status" value="1"/>
</dbReference>
<evidence type="ECO:0008006" key="5">
    <source>
        <dbReference type="Google" id="ProtNLM"/>
    </source>
</evidence>
<keyword evidence="1" id="KW-0727">SH2 domain</keyword>
<dbReference type="GO" id="GO:0005737">
    <property type="term" value="C:cytoplasm"/>
    <property type="evidence" value="ECO:0007669"/>
    <property type="project" value="TreeGrafter"/>
</dbReference>
<dbReference type="Proteomes" id="UP000034805">
    <property type="component" value="Unassembled WGS sequence"/>
</dbReference>
<feature type="region of interest" description="Disordered" evidence="2">
    <location>
        <begin position="224"/>
        <end position="258"/>
    </location>
</feature>
<sequence length="378" mass="41812">MLQQILQDMYVDPDVLDALNEEQKKILFLKMRQEQVRRWKEREERLEKEATLALRPKPKKGTAHTTAPRVTITTPVHGPIEPARVPRSGAAECRPGVRFTRFAPGRPCQTSFNTLPGIAEEAGFLSSEIVAGPLKTAAPAIFQLFVRCHRQGAAARVLEEVTWAGEELRDPNYGTAASLKSSSFPPPEHRSRSGRENLLSKNVSWLLGRDGDVHVSVIGELDELDSSRGPRSGFGEKKPSSPRSNMWVPSESLRSNSVNRMLTEPVRTGRENLPPGTRDGIELSFRVSLSATECVPVLEKEQRPLSPVKDAEKVIESGGIADPPKALGPSKGPQLRNVSKTSVTAKWDLLDSQERHLGPVVMRGKLCPQDSLDHRRVK</sequence>
<dbReference type="PANTHER" id="PTHR14388:SF5">
    <property type="entry name" value="SH2 DOMAIN-CONTAINING PROTEIN 4A"/>
    <property type="match status" value="1"/>
</dbReference>